<reference evidence="1 2" key="1">
    <citation type="submission" date="2017-02" db="EMBL/GenBank/DDBJ databases">
        <title>The new phylogeny of genus Mycobacterium.</title>
        <authorList>
            <person name="Tortoli E."/>
            <person name="Trovato A."/>
            <person name="Cirillo D.M."/>
        </authorList>
    </citation>
    <scope>NUCLEOTIDE SEQUENCE [LARGE SCALE GENOMIC DNA]</scope>
    <source>
        <strain evidence="1 2">DSM 45578</strain>
    </source>
</reference>
<name>A0A1W9YQK9_MYCBA</name>
<comment type="caution">
    <text evidence="1">The sequence shown here is derived from an EMBL/GenBank/DDBJ whole genome shotgun (WGS) entry which is preliminary data.</text>
</comment>
<evidence type="ECO:0000313" key="1">
    <source>
        <dbReference type="EMBL" id="ORA02304.1"/>
    </source>
</evidence>
<protein>
    <recommendedName>
        <fullName evidence="3">ESX-1 secretion-associated protein</fullName>
    </recommendedName>
</protein>
<keyword evidence="2" id="KW-1185">Reference proteome</keyword>
<dbReference type="AlphaFoldDB" id="A0A1W9YQK9"/>
<dbReference type="Proteomes" id="UP000192366">
    <property type="component" value="Unassembled WGS sequence"/>
</dbReference>
<dbReference type="Pfam" id="PF10824">
    <property type="entry name" value="T7SS_ESX_EspC"/>
    <property type="match status" value="1"/>
</dbReference>
<evidence type="ECO:0008006" key="3">
    <source>
        <dbReference type="Google" id="ProtNLM"/>
    </source>
</evidence>
<sequence length="98" mass="9499">MGEKLTVDPAALTTAGTAFTQAQGQLAGLGADTPLADAAGVGELQTADACRAAQSAIADATTALAEAAGSYGKNLAAAADRYATQDETAAAALNSSVR</sequence>
<gene>
    <name evidence="1" type="ORF">BST17_24460</name>
</gene>
<dbReference type="InterPro" id="IPR022536">
    <property type="entry name" value="EspC"/>
</dbReference>
<proteinExistence type="predicted"/>
<evidence type="ECO:0000313" key="2">
    <source>
        <dbReference type="Proteomes" id="UP000192366"/>
    </source>
</evidence>
<accession>A0A1W9YQK9</accession>
<dbReference type="RefSeq" id="WP_083061487.1">
    <property type="nucleotide sequence ID" value="NZ_JACKVM010000008.1"/>
</dbReference>
<organism evidence="1 2">
    <name type="scientific">Mycolicibacterium bacteremicum</name>
    <name type="common">Mycobacterium bacteremicum</name>
    <dbReference type="NCBI Taxonomy" id="564198"/>
    <lineage>
        <taxon>Bacteria</taxon>
        <taxon>Bacillati</taxon>
        <taxon>Actinomycetota</taxon>
        <taxon>Actinomycetes</taxon>
        <taxon>Mycobacteriales</taxon>
        <taxon>Mycobacteriaceae</taxon>
        <taxon>Mycolicibacterium</taxon>
    </lineage>
</organism>
<dbReference type="GO" id="GO:0009306">
    <property type="term" value="P:protein secretion"/>
    <property type="evidence" value="ECO:0007669"/>
    <property type="project" value="InterPro"/>
</dbReference>
<dbReference type="EMBL" id="MVHJ01000031">
    <property type="protein sequence ID" value="ORA02304.1"/>
    <property type="molecule type" value="Genomic_DNA"/>
</dbReference>